<evidence type="ECO:0000256" key="10">
    <source>
        <dbReference type="ARBA" id="ARBA00023224"/>
    </source>
</evidence>
<keyword evidence="5 12" id="KW-0552">Olfaction</keyword>
<keyword evidence="2 12" id="KW-1003">Cell membrane</keyword>
<dbReference type="InterPro" id="IPR050516">
    <property type="entry name" value="Olfactory_GPCR"/>
</dbReference>
<proteinExistence type="inferred from homology"/>
<evidence type="ECO:0000256" key="3">
    <source>
        <dbReference type="ARBA" id="ARBA00022606"/>
    </source>
</evidence>
<feature type="transmembrane region" description="Helical" evidence="12">
    <location>
        <begin position="140"/>
        <end position="158"/>
    </location>
</feature>
<keyword evidence="10 11" id="KW-0807">Transducer</keyword>
<feature type="transmembrane region" description="Helical" evidence="12">
    <location>
        <begin position="102"/>
        <end position="120"/>
    </location>
</feature>
<evidence type="ECO:0000313" key="15">
    <source>
        <dbReference type="RefSeq" id="XP_031747647.1"/>
    </source>
</evidence>
<evidence type="ECO:0000256" key="4">
    <source>
        <dbReference type="ARBA" id="ARBA00022692"/>
    </source>
</evidence>
<feature type="transmembrane region" description="Helical" evidence="12">
    <location>
        <begin position="275"/>
        <end position="294"/>
    </location>
</feature>
<dbReference type="AlphaFoldDB" id="A0A8J1IPX3"/>
<dbReference type="GO" id="GO:0004984">
    <property type="term" value="F:olfactory receptor activity"/>
    <property type="evidence" value="ECO:0000318"/>
    <property type="project" value="GO_Central"/>
</dbReference>
<keyword evidence="6 12" id="KW-1133">Transmembrane helix</keyword>
<protein>
    <recommendedName>
        <fullName evidence="12">Olfactory receptor</fullName>
    </recommendedName>
</protein>
<dbReference type="PROSITE" id="PS50262">
    <property type="entry name" value="G_PROTEIN_RECEP_F1_2"/>
    <property type="match status" value="1"/>
</dbReference>
<evidence type="ECO:0000256" key="12">
    <source>
        <dbReference type="RuleBase" id="RU363047"/>
    </source>
</evidence>
<keyword evidence="7 11" id="KW-0297">G-protein coupled receptor</keyword>
<keyword evidence="14" id="KW-1185">Reference proteome</keyword>
<dbReference type="Gene3D" id="1.20.1070.10">
    <property type="entry name" value="Rhodopsin 7-helix transmembrane proteins"/>
    <property type="match status" value="1"/>
</dbReference>
<dbReference type="Pfam" id="PF13853">
    <property type="entry name" value="7tm_4"/>
    <property type="match status" value="1"/>
</dbReference>
<evidence type="ECO:0000259" key="13">
    <source>
        <dbReference type="PROSITE" id="PS50262"/>
    </source>
</evidence>
<dbReference type="InterPro" id="IPR017452">
    <property type="entry name" value="GPCR_Rhodpsn_7TM"/>
</dbReference>
<dbReference type="AGR" id="Xenbase:XB-GENE-29085531"/>
<dbReference type="InterPro" id="IPR000276">
    <property type="entry name" value="GPCR_Rhodpsn"/>
</dbReference>
<dbReference type="OrthoDB" id="5964498at2759"/>
<dbReference type="PANTHER" id="PTHR26452">
    <property type="entry name" value="OLFACTORY RECEPTOR"/>
    <property type="match status" value="1"/>
</dbReference>
<evidence type="ECO:0000256" key="7">
    <source>
        <dbReference type="ARBA" id="ARBA00023040"/>
    </source>
</evidence>
<keyword evidence="4 11" id="KW-0812">Transmembrane</keyword>
<dbReference type="PRINTS" id="PR00245">
    <property type="entry name" value="OLFACTORYR"/>
</dbReference>
<dbReference type="PRINTS" id="PR00237">
    <property type="entry name" value="GPCRRHODOPSN"/>
</dbReference>
<dbReference type="Proteomes" id="UP000008143">
    <property type="component" value="Chromosome 8"/>
</dbReference>
<dbReference type="PROSITE" id="PS00237">
    <property type="entry name" value="G_PROTEIN_RECEP_F1_1"/>
    <property type="match status" value="1"/>
</dbReference>
<dbReference type="InterPro" id="IPR000725">
    <property type="entry name" value="Olfact_rcpt"/>
</dbReference>
<feature type="transmembrane region" description="Helical" evidence="12">
    <location>
        <begin position="242"/>
        <end position="263"/>
    </location>
</feature>
<evidence type="ECO:0000256" key="6">
    <source>
        <dbReference type="ARBA" id="ARBA00022989"/>
    </source>
</evidence>
<accession>A0A8J1IPX3</accession>
<dbReference type="GO" id="GO:0004930">
    <property type="term" value="F:G protein-coupled receptor activity"/>
    <property type="evidence" value="ECO:0007669"/>
    <property type="project" value="UniProtKB-KW"/>
</dbReference>
<keyword evidence="8 12" id="KW-0472">Membrane</keyword>
<evidence type="ECO:0000256" key="9">
    <source>
        <dbReference type="ARBA" id="ARBA00023170"/>
    </source>
</evidence>
<evidence type="ECO:0000256" key="5">
    <source>
        <dbReference type="ARBA" id="ARBA00022725"/>
    </source>
</evidence>
<gene>
    <name evidence="16" type="primary">or5ar10</name>
    <name evidence="15" type="synonym">LOC101731654</name>
</gene>
<feature type="transmembrane region" description="Helical" evidence="12">
    <location>
        <begin position="62"/>
        <end position="82"/>
    </location>
</feature>
<keyword evidence="3 12" id="KW-0716">Sensory transduction</keyword>
<evidence type="ECO:0000313" key="16">
    <source>
        <dbReference type="Xenbase" id="XB-GENE-29085531"/>
    </source>
</evidence>
<evidence type="ECO:0000256" key="8">
    <source>
        <dbReference type="ARBA" id="ARBA00023136"/>
    </source>
</evidence>
<evidence type="ECO:0000256" key="2">
    <source>
        <dbReference type="ARBA" id="ARBA00022475"/>
    </source>
</evidence>
<dbReference type="SMART" id="SM01381">
    <property type="entry name" value="7TM_GPCR_Srsx"/>
    <property type="match status" value="1"/>
</dbReference>
<dbReference type="RefSeq" id="XP_031747647.1">
    <property type="nucleotide sequence ID" value="XM_031891787.1"/>
</dbReference>
<organism evidence="14 15">
    <name type="scientific">Xenopus tropicalis</name>
    <name type="common">Western clawed frog</name>
    <name type="synonym">Silurana tropicalis</name>
    <dbReference type="NCBI Taxonomy" id="8364"/>
    <lineage>
        <taxon>Eukaryota</taxon>
        <taxon>Metazoa</taxon>
        <taxon>Chordata</taxon>
        <taxon>Craniata</taxon>
        <taxon>Vertebrata</taxon>
        <taxon>Euteleostomi</taxon>
        <taxon>Amphibia</taxon>
        <taxon>Batrachia</taxon>
        <taxon>Anura</taxon>
        <taxon>Pipoidea</taxon>
        <taxon>Pipidae</taxon>
        <taxon>Xenopodinae</taxon>
        <taxon>Xenopus</taxon>
        <taxon>Silurana</taxon>
    </lineage>
</organism>
<keyword evidence="9 11" id="KW-0675">Receptor</keyword>
<dbReference type="GO" id="GO:0005886">
    <property type="term" value="C:plasma membrane"/>
    <property type="evidence" value="ECO:0007669"/>
    <property type="project" value="UniProtKB-SubCell"/>
</dbReference>
<sequence length="316" mass="36162">MESLNKTSVSEFILLGITNIEHLKIVLFITFFFFYMFILLGNLSILAAVIIDHGLHRPMYFFLANLSCLDLFFSSTTVPKMLAGLMMGDMRISFQSCMVQLYFFHLFGCTEALLLTLMSYDRYIAICNPLRYQVLMSNRVYVQMASYCWVIGFVYSLSHTILTSRLPYCNMNKITHFYCDIKPLLKLACANTKLNERLLTIISGFVSTSTFILVMISYIIIGSHLLNMPVGSKQSYSKAISTCTSHMVVVLLYFGIAMCTYLGPSNKETLEQDRLTALLVTVITPALNPVIYTLRNKEMKTALKRTFFKRKSLRKF</sequence>
<evidence type="ECO:0000256" key="11">
    <source>
        <dbReference type="RuleBase" id="RU000688"/>
    </source>
</evidence>
<comment type="subcellular location">
    <subcellularLocation>
        <location evidence="1 12">Cell membrane</location>
        <topology evidence="1 12">Multi-pass membrane protein</topology>
    </subcellularLocation>
</comment>
<dbReference type="SUPFAM" id="SSF81321">
    <property type="entry name" value="Family A G protein-coupled receptor-like"/>
    <property type="match status" value="1"/>
</dbReference>
<reference evidence="15" key="1">
    <citation type="submission" date="2025-08" db="UniProtKB">
        <authorList>
            <consortium name="RefSeq"/>
        </authorList>
    </citation>
    <scope>IDENTIFICATION</scope>
    <source>
        <strain evidence="15">Nigerian</strain>
        <tissue evidence="15">Liver and blood</tissue>
    </source>
</reference>
<dbReference type="Xenbase" id="XB-GENE-29085531">
    <property type="gene designation" value="or5ar10"/>
</dbReference>
<dbReference type="OMA" id="KECCVLM"/>
<feature type="transmembrane region" description="Helical" evidence="12">
    <location>
        <begin position="201"/>
        <end position="221"/>
    </location>
</feature>
<dbReference type="FunFam" id="1.20.1070.10:FF:000001">
    <property type="entry name" value="Olfactory receptor"/>
    <property type="match status" value="1"/>
</dbReference>
<dbReference type="GO" id="GO:0005549">
    <property type="term" value="F:odorant binding"/>
    <property type="evidence" value="ECO:0000318"/>
    <property type="project" value="GO_Central"/>
</dbReference>
<dbReference type="KEGG" id="xtr:101731654"/>
<name>A0A8J1IPX3_XENTR</name>
<comment type="similarity">
    <text evidence="11">Belongs to the G-protein coupled receptor 1 family.</text>
</comment>
<feature type="transmembrane region" description="Helical" evidence="12">
    <location>
        <begin position="25"/>
        <end position="50"/>
    </location>
</feature>
<feature type="domain" description="G-protein coupled receptors family 1 profile" evidence="13">
    <location>
        <begin position="41"/>
        <end position="292"/>
    </location>
</feature>
<evidence type="ECO:0000256" key="1">
    <source>
        <dbReference type="ARBA" id="ARBA00004651"/>
    </source>
</evidence>
<evidence type="ECO:0000313" key="14">
    <source>
        <dbReference type="Proteomes" id="UP000008143"/>
    </source>
</evidence>